<dbReference type="EMBL" id="SLXV01000014">
    <property type="protein sequence ID" value="TCP69070.1"/>
    <property type="molecule type" value="Genomic_DNA"/>
</dbReference>
<protein>
    <recommendedName>
        <fullName evidence="1">SnoaL-like domain-containing protein</fullName>
    </recommendedName>
</protein>
<evidence type="ECO:0000259" key="1">
    <source>
        <dbReference type="Pfam" id="PF12680"/>
    </source>
</evidence>
<name>A0A4R2RX60_9BACL</name>
<accession>A0A4R2RX60</accession>
<dbReference type="Gene3D" id="3.10.450.50">
    <property type="match status" value="1"/>
</dbReference>
<comment type="caution">
    <text evidence="2">The sequence shown here is derived from an EMBL/GenBank/DDBJ whole genome shotgun (WGS) entry which is preliminary data.</text>
</comment>
<dbReference type="OrthoDB" id="2083380at2"/>
<feature type="domain" description="SnoaL-like" evidence="1">
    <location>
        <begin position="22"/>
        <end position="123"/>
    </location>
</feature>
<sequence length="148" mass="17250">MTTQMTREQIRERAEGVFKNHLKYLSAGEIATWTDLFHQDGVLDFPYAIGNFPKKVEGKKALYDYMINFPKHFSVRFYDLKFYPTEDPELVIAEFKSTGKHLETGNPYEQTYISVVQTKDGFIQVYRDFWNPMVAIESIGGKLEEFIG</sequence>
<dbReference type="RefSeq" id="WP_131848627.1">
    <property type="nucleotide sequence ID" value="NZ_SLXV01000014.1"/>
</dbReference>
<organism evidence="2 3">
    <name type="scientific">Baia soyae</name>
    <dbReference type="NCBI Taxonomy" id="1544746"/>
    <lineage>
        <taxon>Bacteria</taxon>
        <taxon>Bacillati</taxon>
        <taxon>Bacillota</taxon>
        <taxon>Bacilli</taxon>
        <taxon>Bacillales</taxon>
        <taxon>Thermoactinomycetaceae</taxon>
        <taxon>Baia</taxon>
    </lineage>
</organism>
<proteinExistence type="predicted"/>
<dbReference type="Proteomes" id="UP000294746">
    <property type="component" value="Unassembled WGS sequence"/>
</dbReference>
<dbReference type="AlphaFoldDB" id="A0A4R2RX60"/>
<dbReference type="Pfam" id="PF12680">
    <property type="entry name" value="SnoaL_2"/>
    <property type="match status" value="1"/>
</dbReference>
<reference evidence="2 3" key="1">
    <citation type="submission" date="2019-03" db="EMBL/GenBank/DDBJ databases">
        <title>Genomic Encyclopedia of Type Strains, Phase IV (KMG-IV): sequencing the most valuable type-strain genomes for metagenomic binning, comparative biology and taxonomic classification.</title>
        <authorList>
            <person name="Goeker M."/>
        </authorList>
    </citation>
    <scope>NUCLEOTIDE SEQUENCE [LARGE SCALE GENOMIC DNA]</scope>
    <source>
        <strain evidence="2 3">DSM 46831</strain>
    </source>
</reference>
<dbReference type="SUPFAM" id="SSF54427">
    <property type="entry name" value="NTF2-like"/>
    <property type="match status" value="1"/>
</dbReference>
<evidence type="ECO:0000313" key="2">
    <source>
        <dbReference type="EMBL" id="TCP69070.1"/>
    </source>
</evidence>
<evidence type="ECO:0000313" key="3">
    <source>
        <dbReference type="Proteomes" id="UP000294746"/>
    </source>
</evidence>
<dbReference type="InterPro" id="IPR032710">
    <property type="entry name" value="NTF2-like_dom_sf"/>
</dbReference>
<dbReference type="InterPro" id="IPR037401">
    <property type="entry name" value="SnoaL-like"/>
</dbReference>
<gene>
    <name evidence="2" type="ORF">EDD57_11453</name>
</gene>
<keyword evidence="3" id="KW-1185">Reference proteome</keyword>